<evidence type="ECO:0000256" key="2">
    <source>
        <dbReference type="SAM" id="SignalP"/>
    </source>
</evidence>
<proteinExistence type="predicted"/>
<reference evidence="3 4" key="1">
    <citation type="submission" date="2024-06" db="EMBL/GenBank/DDBJ databases">
        <title>A chromosome-level genome assembly of beet webworm, Loxostege sticticalis.</title>
        <authorList>
            <person name="Zhang Y."/>
        </authorList>
    </citation>
    <scope>NUCLEOTIDE SEQUENCE [LARGE SCALE GENOMIC DNA]</scope>
    <source>
        <strain evidence="3">AQ028</strain>
        <tissue evidence="3">Male pupae</tissue>
    </source>
</reference>
<gene>
    <name evidence="3" type="ORF">ABMA28_009762</name>
</gene>
<organism evidence="3 4">
    <name type="scientific">Loxostege sticticalis</name>
    <name type="common">Beet webworm moth</name>
    <dbReference type="NCBI Taxonomy" id="481309"/>
    <lineage>
        <taxon>Eukaryota</taxon>
        <taxon>Metazoa</taxon>
        <taxon>Ecdysozoa</taxon>
        <taxon>Arthropoda</taxon>
        <taxon>Hexapoda</taxon>
        <taxon>Insecta</taxon>
        <taxon>Pterygota</taxon>
        <taxon>Neoptera</taxon>
        <taxon>Endopterygota</taxon>
        <taxon>Lepidoptera</taxon>
        <taxon>Glossata</taxon>
        <taxon>Ditrysia</taxon>
        <taxon>Pyraloidea</taxon>
        <taxon>Crambidae</taxon>
        <taxon>Pyraustinae</taxon>
        <taxon>Loxostege</taxon>
    </lineage>
</organism>
<evidence type="ECO:0008006" key="5">
    <source>
        <dbReference type="Google" id="ProtNLM"/>
    </source>
</evidence>
<dbReference type="AlphaFoldDB" id="A0ABD0SBW9"/>
<evidence type="ECO:0000313" key="4">
    <source>
        <dbReference type="Proteomes" id="UP001549921"/>
    </source>
</evidence>
<dbReference type="Proteomes" id="UP001549921">
    <property type="component" value="Unassembled WGS sequence"/>
</dbReference>
<accession>A0ABD0SBW9</accession>
<sequence length="580" mass="66240">MMILLLTSLLQLTRGQDVTIDSLDGGPGLLPFKLGPTKIVAHYHSFLTFIDLNTINKQVEQVKSQLFDLKSNLSNKTLSLYDPHIEHLNIKLNSISDQLKTFEPNRAKRGLIDGRGSVVKSISGNLDYSDAIKYDHAIKVLQDNEFKLESELNNHISLNKEWVSLNEKTLGNIVKNQDKMSTVLNAIMMSDSHRETELTKYAHLAQHLLILGDNIEDLSQELYKLENTLSFIRASSTPHSIVSLENLKSMLSKIRILYSKDEILDVDYRDFYDIIKLGYFYVGDRITIVIKIPIAFPQPYDLYRLSIIPNKNHNVLIPTSPYIAISGKDHKYIETECPKINSWFLCQATPNYSTRDEPDCIQQLIIKQEIHRSCKQTAVTLMKEALEQLDDQHYTLYLPTPTKVKISCRQEQYRTLKGSFLVIVPLNCHVKTPEFTIANTNAHIKGHVVKIMEMPQYDESRHQDHPLFTLNTMNLENLHAINTKISLQSPVKLNDATEHSLYHTTIPLYVVILSLVAFIIAVASRRLRTYCLRKKTDVIESHIDTAQGIYAIPDTRSINPSEIKVDHRNISATISNKVLK</sequence>
<name>A0ABD0SBW9_LOXSC</name>
<comment type="caution">
    <text evidence="3">The sequence shown here is derived from an EMBL/GenBank/DDBJ whole genome shotgun (WGS) entry which is preliminary data.</text>
</comment>
<keyword evidence="1" id="KW-1133">Transmembrane helix</keyword>
<dbReference type="EMBL" id="JBEDNZ010000024">
    <property type="protein sequence ID" value="KAL0811352.1"/>
    <property type="molecule type" value="Genomic_DNA"/>
</dbReference>
<keyword evidence="1" id="KW-0472">Membrane</keyword>
<feature type="chain" id="PRO_5044775105" description="Envelope protein" evidence="2">
    <location>
        <begin position="16"/>
        <end position="580"/>
    </location>
</feature>
<evidence type="ECO:0000256" key="1">
    <source>
        <dbReference type="SAM" id="Phobius"/>
    </source>
</evidence>
<evidence type="ECO:0000313" key="3">
    <source>
        <dbReference type="EMBL" id="KAL0811352.1"/>
    </source>
</evidence>
<keyword evidence="1" id="KW-0812">Transmembrane</keyword>
<keyword evidence="2" id="KW-0732">Signal</keyword>
<feature type="transmembrane region" description="Helical" evidence="1">
    <location>
        <begin position="506"/>
        <end position="524"/>
    </location>
</feature>
<feature type="signal peptide" evidence="2">
    <location>
        <begin position="1"/>
        <end position="15"/>
    </location>
</feature>
<protein>
    <recommendedName>
        <fullName evidence="5">Envelope protein</fullName>
    </recommendedName>
</protein>